<dbReference type="EC" id="2.6.1.1" evidence="4"/>
<protein>
    <submittedName>
        <fullName evidence="4">Aspartate aminotransferase</fullName>
        <ecNumber evidence="4">2.6.1.1</ecNumber>
    </submittedName>
</protein>
<dbReference type="PANTHER" id="PTHR42691">
    <property type="entry name" value="ASPARTATE AMINOTRANSFERASE YHDR-RELATED"/>
    <property type="match status" value="1"/>
</dbReference>
<keyword evidence="4" id="KW-0032">Aminotransferase</keyword>
<gene>
    <name evidence="4" type="ORF">PAPYR_10342</name>
</gene>
<evidence type="ECO:0000313" key="5">
    <source>
        <dbReference type="Proteomes" id="UP001141327"/>
    </source>
</evidence>
<name>A0ABQ8U9X9_9EUKA</name>
<dbReference type="CDD" id="cd00609">
    <property type="entry name" value="AAT_like"/>
    <property type="match status" value="1"/>
</dbReference>
<dbReference type="PANTHER" id="PTHR42691:SF1">
    <property type="entry name" value="ASPARTATE AMINOTRANSFERASE YHDR-RELATED"/>
    <property type="match status" value="1"/>
</dbReference>
<evidence type="ECO:0000256" key="2">
    <source>
        <dbReference type="ARBA" id="ARBA00022898"/>
    </source>
</evidence>
<sequence>MEASKIISGTCLKNLAGSSMIRKMFEEGIELRKVHGNEVLDFTLGNPTLEPPHQFTEALAEIAAHPPANLHYYMPNSGHVSCRAAIAAALTQWHGVNLTADQLCMTVGAAGALVTLFKTLCEPGDEVITLAPCFAEYASYMSHFGCVQKVCYPTATLDPDMGCLERIITDRTRCIVLNSPNNPTGHIYPVEVLKAMADLLTKKNQGRERPILILCDEPYRRLVYQGFTCPSIMPLYPYTIIASSFSKDLSLPGERIGFIAVHPHIYSPTVMAGIATSLRQLGYVNAPSLMQFAVERAVQSSIDMSWYQERRDLIYQAVVAAGLDCVEPSGAFYVFFKVPKGCTDAEMVAILKRRLVLSVPGTGFKAPGFVRMAFCVPLDDIRRLAPRLKEAADEARAMVAARTPRFLLAPQDSA</sequence>
<comment type="similarity">
    <text evidence="1">Belongs to the class-I pyridoxal-phosphate-dependent aminotransferase family.</text>
</comment>
<feature type="domain" description="Aminotransferase class I/classII large" evidence="3">
    <location>
        <begin position="38"/>
        <end position="387"/>
    </location>
</feature>
<organism evidence="4 5">
    <name type="scientific">Paratrimastix pyriformis</name>
    <dbReference type="NCBI Taxonomy" id="342808"/>
    <lineage>
        <taxon>Eukaryota</taxon>
        <taxon>Metamonada</taxon>
        <taxon>Preaxostyla</taxon>
        <taxon>Paratrimastigidae</taxon>
        <taxon>Paratrimastix</taxon>
    </lineage>
</organism>
<dbReference type="InterPro" id="IPR015421">
    <property type="entry name" value="PyrdxlP-dep_Trfase_major"/>
</dbReference>
<dbReference type="PROSITE" id="PS00105">
    <property type="entry name" value="AA_TRANSFER_CLASS_1"/>
    <property type="match status" value="1"/>
</dbReference>
<dbReference type="InterPro" id="IPR015424">
    <property type="entry name" value="PyrdxlP-dep_Trfase"/>
</dbReference>
<dbReference type="Gene3D" id="3.40.640.10">
    <property type="entry name" value="Type I PLP-dependent aspartate aminotransferase-like (Major domain)"/>
    <property type="match status" value="1"/>
</dbReference>
<evidence type="ECO:0000256" key="1">
    <source>
        <dbReference type="ARBA" id="ARBA00007441"/>
    </source>
</evidence>
<keyword evidence="5" id="KW-1185">Reference proteome</keyword>
<dbReference type="EMBL" id="JAPMOS010000131">
    <property type="protein sequence ID" value="KAJ4454833.1"/>
    <property type="molecule type" value="Genomic_DNA"/>
</dbReference>
<comment type="caution">
    <text evidence="4">The sequence shown here is derived from an EMBL/GenBank/DDBJ whole genome shotgun (WGS) entry which is preliminary data.</text>
</comment>
<keyword evidence="4" id="KW-0808">Transferase</keyword>
<reference evidence="4" key="1">
    <citation type="journal article" date="2022" name="bioRxiv">
        <title>Genomics of Preaxostyla Flagellates Illuminates Evolutionary Transitions and the Path Towards Mitochondrial Loss.</title>
        <authorList>
            <person name="Novak L.V.F."/>
            <person name="Treitli S.C."/>
            <person name="Pyrih J."/>
            <person name="Halakuc P."/>
            <person name="Pipaliya S.V."/>
            <person name="Vacek V."/>
            <person name="Brzon O."/>
            <person name="Soukal P."/>
            <person name="Eme L."/>
            <person name="Dacks J.B."/>
            <person name="Karnkowska A."/>
            <person name="Elias M."/>
            <person name="Hampl V."/>
        </authorList>
    </citation>
    <scope>NUCLEOTIDE SEQUENCE</scope>
    <source>
        <strain evidence="4">RCP-MX</strain>
    </source>
</reference>
<dbReference type="SUPFAM" id="SSF53383">
    <property type="entry name" value="PLP-dependent transferases"/>
    <property type="match status" value="1"/>
</dbReference>
<proteinExistence type="inferred from homology"/>
<evidence type="ECO:0000313" key="4">
    <source>
        <dbReference type="EMBL" id="KAJ4454833.1"/>
    </source>
</evidence>
<keyword evidence="2" id="KW-0663">Pyridoxal phosphate</keyword>
<dbReference type="InterPro" id="IPR004838">
    <property type="entry name" value="NHTrfase_class1_PyrdxlP-BS"/>
</dbReference>
<accession>A0ABQ8U9X9</accession>
<dbReference type="Pfam" id="PF00155">
    <property type="entry name" value="Aminotran_1_2"/>
    <property type="match status" value="1"/>
</dbReference>
<dbReference type="Proteomes" id="UP001141327">
    <property type="component" value="Unassembled WGS sequence"/>
</dbReference>
<dbReference type="NCBIfam" id="NF005305">
    <property type="entry name" value="PRK06836.1"/>
    <property type="match status" value="1"/>
</dbReference>
<evidence type="ECO:0000259" key="3">
    <source>
        <dbReference type="Pfam" id="PF00155"/>
    </source>
</evidence>
<dbReference type="GO" id="GO:0004069">
    <property type="term" value="F:L-aspartate:2-oxoglutarate aminotransferase activity"/>
    <property type="evidence" value="ECO:0007669"/>
    <property type="project" value="UniProtKB-EC"/>
</dbReference>
<dbReference type="InterPro" id="IPR004839">
    <property type="entry name" value="Aminotransferase_I/II_large"/>
</dbReference>